<reference evidence="5" key="1">
    <citation type="submission" date="2016-04" db="EMBL/GenBank/DDBJ databases">
        <authorList>
            <person name="Nguyen H.D."/>
            <person name="Kesanakurti P."/>
            <person name="Cullis J."/>
            <person name="Levesque C.A."/>
            <person name="Hambleton S."/>
        </authorList>
    </citation>
    <scope>NUCLEOTIDE SEQUENCE</scope>
    <source>
        <strain evidence="5">DAOMC 238032</strain>
    </source>
</reference>
<feature type="signal peptide" evidence="3">
    <location>
        <begin position="1"/>
        <end position="24"/>
    </location>
</feature>
<evidence type="ECO:0000313" key="4">
    <source>
        <dbReference type="EMBL" id="CAD6906865.1"/>
    </source>
</evidence>
<comment type="caution">
    <text evidence="5">The sequence shown here is derived from an EMBL/GenBank/DDBJ whole genome shotgun (WGS) entry which is preliminary data.</text>
</comment>
<evidence type="ECO:0008006" key="8">
    <source>
        <dbReference type="Google" id="ProtNLM"/>
    </source>
</evidence>
<protein>
    <recommendedName>
        <fullName evidence="8">RlpA-like protein double-psi beta-barrel domain-containing protein</fullName>
    </recommendedName>
</protein>
<proteinExistence type="predicted"/>
<evidence type="ECO:0000313" key="5">
    <source>
        <dbReference type="EMBL" id="KAE8265594.1"/>
    </source>
</evidence>
<dbReference type="Gene3D" id="2.40.40.10">
    <property type="entry name" value="RlpA-like domain"/>
    <property type="match status" value="1"/>
</dbReference>
<feature type="region of interest" description="Disordered" evidence="2">
    <location>
        <begin position="28"/>
        <end position="52"/>
    </location>
</feature>
<sequence>MQFLLCLLTAFAALASLLVQPAAAVPVTQQPGSSPLDERSSSNNATSHGSLEARHRIHHGHATWYTQNDKEVACGGWYGDYDSIVAVPSWHHDHCFRTVKIKANGITKYARAVDSCDSCDPSQLDMSLGLFQAFEDLNVGEFDIEWGFV</sequence>
<organism evidence="5 6">
    <name type="scientific">Tilletia caries</name>
    <name type="common">wheat bunt fungus</name>
    <dbReference type="NCBI Taxonomy" id="13290"/>
    <lineage>
        <taxon>Eukaryota</taxon>
        <taxon>Fungi</taxon>
        <taxon>Dikarya</taxon>
        <taxon>Basidiomycota</taxon>
        <taxon>Ustilaginomycotina</taxon>
        <taxon>Exobasidiomycetes</taxon>
        <taxon>Tilletiales</taxon>
        <taxon>Tilletiaceae</taxon>
        <taxon>Tilletia</taxon>
    </lineage>
</organism>
<name>A0A177VFZ0_9BASI</name>
<dbReference type="PANTHER" id="PTHR31836:SF25">
    <property type="entry name" value="RLPA-LIKE PROTEIN DOUBLE-PSI BETA-BARREL DOMAIN-CONTAINING PROTEIN"/>
    <property type="match status" value="1"/>
</dbReference>
<dbReference type="CDD" id="cd22191">
    <property type="entry name" value="DPBB_RlpA_EXP_N-like"/>
    <property type="match status" value="1"/>
</dbReference>
<evidence type="ECO:0000313" key="6">
    <source>
        <dbReference type="Proteomes" id="UP000077671"/>
    </source>
</evidence>
<dbReference type="Proteomes" id="UP000077671">
    <property type="component" value="Unassembled WGS sequence"/>
</dbReference>
<dbReference type="SMR" id="A0A177VFZ0"/>
<keyword evidence="1 3" id="KW-0732">Signal</keyword>
<gene>
    <name evidence="5" type="ORF">A4X03_0g156</name>
    <name evidence="4" type="ORF">JKIAZH3_G2679</name>
</gene>
<dbReference type="PANTHER" id="PTHR31836">
    <property type="match status" value="1"/>
</dbReference>
<evidence type="ECO:0000256" key="2">
    <source>
        <dbReference type="SAM" id="MobiDB-lite"/>
    </source>
</evidence>
<dbReference type="InterPro" id="IPR036908">
    <property type="entry name" value="RlpA-like_sf"/>
</dbReference>
<reference evidence="4" key="3">
    <citation type="submission" date="2020-10" db="EMBL/GenBank/DDBJ databases">
        <authorList>
            <person name="Sedaghatjoo S."/>
        </authorList>
    </citation>
    <scope>NUCLEOTIDE SEQUENCE</scope>
    <source>
        <strain evidence="4">AZH3</strain>
    </source>
</reference>
<dbReference type="AlphaFoldDB" id="A0A177VFZ0"/>
<dbReference type="EMBL" id="CAJHJG010000877">
    <property type="protein sequence ID" value="CAD6906865.1"/>
    <property type="molecule type" value="Genomic_DNA"/>
</dbReference>
<dbReference type="Proteomes" id="UP000836402">
    <property type="component" value="Unassembled WGS sequence"/>
</dbReference>
<evidence type="ECO:0000256" key="1">
    <source>
        <dbReference type="ARBA" id="ARBA00022729"/>
    </source>
</evidence>
<dbReference type="EMBL" id="LWDD02000008">
    <property type="protein sequence ID" value="KAE8265594.1"/>
    <property type="molecule type" value="Genomic_DNA"/>
</dbReference>
<dbReference type="SUPFAM" id="SSF50685">
    <property type="entry name" value="Barwin-like endoglucanases"/>
    <property type="match status" value="1"/>
</dbReference>
<evidence type="ECO:0000313" key="7">
    <source>
        <dbReference type="Proteomes" id="UP000836402"/>
    </source>
</evidence>
<feature type="chain" id="PRO_5043388543" description="RlpA-like protein double-psi beta-barrel domain-containing protein" evidence="3">
    <location>
        <begin position="25"/>
        <end position="149"/>
    </location>
</feature>
<keyword evidence="7" id="KW-1185">Reference proteome</keyword>
<accession>A0A177VFZ0</accession>
<dbReference type="InterPro" id="IPR051477">
    <property type="entry name" value="Expansin_CellWall"/>
</dbReference>
<evidence type="ECO:0000256" key="3">
    <source>
        <dbReference type="SAM" id="SignalP"/>
    </source>
</evidence>
<reference evidence="5" key="2">
    <citation type="journal article" date="2019" name="IMA Fungus">
        <title>Genome sequencing and comparison of five Tilletia species to identify candidate genes for the detection of regulated species infecting wheat.</title>
        <authorList>
            <person name="Nguyen H.D.T."/>
            <person name="Sultana T."/>
            <person name="Kesanakurti P."/>
            <person name="Hambleton S."/>
        </authorList>
    </citation>
    <scope>NUCLEOTIDE SEQUENCE</scope>
    <source>
        <strain evidence="5">DAOMC 238032</strain>
    </source>
</reference>